<feature type="domain" description="F-box" evidence="1">
    <location>
        <begin position="9"/>
        <end position="58"/>
    </location>
</feature>
<dbReference type="InterPro" id="IPR001810">
    <property type="entry name" value="F-box_dom"/>
</dbReference>
<gene>
    <name evidence="2" type="ORF">HFQ381_LOCUS7728</name>
</gene>
<evidence type="ECO:0000313" key="3">
    <source>
        <dbReference type="Proteomes" id="UP000663851"/>
    </source>
</evidence>
<evidence type="ECO:0000259" key="1">
    <source>
        <dbReference type="PROSITE" id="PS50181"/>
    </source>
</evidence>
<dbReference type="Proteomes" id="UP000663851">
    <property type="component" value="Unassembled WGS sequence"/>
</dbReference>
<proteinExistence type="predicted"/>
<comment type="caution">
    <text evidence="2">The sequence shown here is derived from an EMBL/GenBank/DDBJ whole genome shotgun (WGS) entry which is preliminary data.</text>
</comment>
<protein>
    <recommendedName>
        <fullName evidence="1">F-box domain-containing protein</fullName>
    </recommendedName>
</protein>
<dbReference type="AlphaFoldDB" id="A0A820BC97"/>
<organism evidence="2 3">
    <name type="scientific">Rotaria socialis</name>
    <dbReference type="NCBI Taxonomy" id="392032"/>
    <lineage>
        <taxon>Eukaryota</taxon>
        <taxon>Metazoa</taxon>
        <taxon>Spiralia</taxon>
        <taxon>Gnathifera</taxon>
        <taxon>Rotifera</taxon>
        <taxon>Eurotatoria</taxon>
        <taxon>Bdelloidea</taxon>
        <taxon>Philodinida</taxon>
        <taxon>Philodinidae</taxon>
        <taxon>Rotaria</taxon>
    </lineage>
</organism>
<dbReference type="EMBL" id="CAJOBO010000373">
    <property type="protein sequence ID" value="CAF4205479.1"/>
    <property type="molecule type" value="Genomic_DNA"/>
</dbReference>
<evidence type="ECO:0000313" key="2">
    <source>
        <dbReference type="EMBL" id="CAF4205479.1"/>
    </source>
</evidence>
<accession>A0A820BC97</accession>
<name>A0A820BC97_9BILA</name>
<sequence>MSNVQMIQYSCFENLPNEIFHELKSYLTANDLYLAFFGLNTRFNELLRSLSNLHFEIRSAVDDQRTATNFFGSSIVSASVRHDSHAASISSTFSHLRSLTLQRAIRLTSTTFSTIERVTLDLSNMRLKHAACLCQWLFSGHGQSLRVFHLVHRKRRAVGHWKPWIDSIRGQSSTLKLFIYDIQPTIEWNVFVRFLSKMPNLERLVVKKLNTRNRWAQCNLAETLKRNVPNFNFLSVRLTFLNNNTLTISNDDDDDRRLHPLFTHVISMKQRKLSGFNSTVIISS</sequence>
<dbReference type="PROSITE" id="PS50181">
    <property type="entry name" value="FBOX"/>
    <property type="match status" value="1"/>
</dbReference>
<reference evidence="2" key="1">
    <citation type="submission" date="2021-02" db="EMBL/GenBank/DDBJ databases">
        <authorList>
            <person name="Nowell W R."/>
        </authorList>
    </citation>
    <scope>NUCLEOTIDE SEQUENCE</scope>
</reference>